<evidence type="ECO:0000256" key="5">
    <source>
        <dbReference type="ARBA" id="ARBA00023277"/>
    </source>
</evidence>
<dbReference type="CDD" id="cd00452">
    <property type="entry name" value="KDPG_aldolase"/>
    <property type="match status" value="1"/>
</dbReference>
<dbReference type="Proteomes" id="UP000613030">
    <property type="component" value="Unassembled WGS sequence"/>
</dbReference>
<name>A0ABS1L2A1_9BACT</name>
<comment type="pathway">
    <text evidence="1">Carbohydrate acid metabolism.</text>
</comment>
<evidence type="ECO:0000256" key="2">
    <source>
        <dbReference type="ARBA" id="ARBA00006906"/>
    </source>
</evidence>
<dbReference type="PANTHER" id="PTHR30246">
    <property type="entry name" value="2-KETO-3-DEOXY-6-PHOSPHOGLUCONATE ALDOLASE"/>
    <property type="match status" value="1"/>
</dbReference>
<comment type="similarity">
    <text evidence="2">Belongs to the KHG/KDPG aldolase family.</text>
</comment>
<accession>A0ABS1L2A1</accession>
<organism evidence="6 7">
    <name type="scientific">Chryseolinea lacunae</name>
    <dbReference type="NCBI Taxonomy" id="2801331"/>
    <lineage>
        <taxon>Bacteria</taxon>
        <taxon>Pseudomonadati</taxon>
        <taxon>Bacteroidota</taxon>
        <taxon>Cytophagia</taxon>
        <taxon>Cytophagales</taxon>
        <taxon>Fulvivirgaceae</taxon>
        <taxon>Chryseolinea</taxon>
    </lineage>
</organism>
<dbReference type="RefSeq" id="WP_202016423.1">
    <property type="nucleotide sequence ID" value="NZ_JAERRB010000019.1"/>
</dbReference>
<keyword evidence="5" id="KW-0119">Carbohydrate metabolism</keyword>
<dbReference type="SUPFAM" id="SSF51569">
    <property type="entry name" value="Aldolase"/>
    <property type="match status" value="1"/>
</dbReference>
<keyword evidence="4" id="KW-0456">Lyase</keyword>
<dbReference type="Pfam" id="PF01081">
    <property type="entry name" value="Aldolase"/>
    <property type="match status" value="1"/>
</dbReference>
<reference evidence="6 7" key="1">
    <citation type="submission" date="2021-01" db="EMBL/GenBank/DDBJ databases">
        <title>Chryseolinea sp. Jin1 Genome sequencing and assembly.</title>
        <authorList>
            <person name="Kim I."/>
        </authorList>
    </citation>
    <scope>NUCLEOTIDE SEQUENCE [LARGE SCALE GENOMIC DNA]</scope>
    <source>
        <strain evidence="6 7">Jin1</strain>
    </source>
</reference>
<comment type="subunit">
    <text evidence="3">Homotrimer.</text>
</comment>
<dbReference type="InterPro" id="IPR000887">
    <property type="entry name" value="Aldlse_KDPG_KHG"/>
</dbReference>
<evidence type="ECO:0000313" key="7">
    <source>
        <dbReference type="Proteomes" id="UP000613030"/>
    </source>
</evidence>
<comment type="caution">
    <text evidence="6">The sequence shown here is derived from an EMBL/GenBank/DDBJ whole genome shotgun (WGS) entry which is preliminary data.</text>
</comment>
<sequence>MRPKIEKVIKTIRSATVVSVCHYKESETAINDITQRYREGQRVFEISRRSMNARRIFAELVQCRPQRFPDAVLGVGIILEAKSARFFLRAGADFLVSPITQLDIKKQCDQARILWIPHCFIAKDMVYASKLRCPVIKIFPDDVSGPNTVCNQFSVAPQVRILPNMPKGGSPTLRSFEHIVLSPAYAI</sequence>
<dbReference type="PANTHER" id="PTHR30246:SF1">
    <property type="entry name" value="2-DEHYDRO-3-DEOXY-6-PHOSPHOGALACTONATE ALDOLASE-RELATED"/>
    <property type="match status" value="1"/>
</dbReference>
<protein>
    <submittedName>
        <fullName evidence="6">Uncharacterized protein</fullName>
    </submittedName>
</protein>
<dbReference type="InterPro" id="IPR013785">
    <property type="entry name" value="Aldolase_TIM"/>
</dbReference>
<dbReference type="Gene3D" id="3.20.20.70">
    <property type="entry name" value="Aldolase class I"/>
    <property type="match status" value="1"/>
</dbReference>
<gene>
    <name evidence="6" type="ORF">JI741_31435</name>
</gene>
<evidence type="ECO:0000256" key="1">
    <source>
        <dbReference type="ARBA" id="ARBA00004761"/>
    </source>
</evidence>
<keyword evidence="7" id="KW-1185">Reference proteome</keyword>
<evidence type="ECO:0000313" key="6">
    <source>
        <dbReference type="EMBL" id="MBL0745789.1"/>
    </source>
</evidence>
<evidence type="ECO:0000256" key="4">
    <source>
        <dbReference type="ARBA" id="ARBA00023239"/>
    </source>
</evidence>
<evidence type="ECO:0000256" key="3">
    <source>
        <dbReference type="ARBA" id="ARBA00011233"/>
    </source>
</evidence>
<proteinExistence type="inferred from homology"/>
<dbReference type="EMBL" id="JAERRB010000019">
    <property type="protein sequence ID" value="MBL0745789.1"/>
    <property type="molecule type" value="Genomic_DNA"/>
</dbReference>